<dbReference type="EMBL" id="CM026421">
    <property type="protein sequence ID" value="KAG0589603.1"/>
    <property type="molecule type" value="Genomic_DNA"/>
</dbReference>
<reference evidence="2" key="1">
    <citation type="submission" date="2020-06" db="EMBL/GenBank/DDBJ databases">
        <title>WGS assembly of Ceratodon purpureus strain R40.</title>
        <authorList>
            <person name="Carey S.B."/>
            <person name="Jenkins J."/>
            <person name="Shu S."/>
            <person name="Lovell J.T."/>
            <person name="Sreedasyam A."/>
            <person name="Maumus F."/>
            <person name="Tiley G.P."/>
            <person name="Fernandez-Pozo N."/>
            <person name="Barry K."/>
            <person name="Chen C."/>
            <person name="Wang M."/>
            <person name="Lipzen A."/>
            <person name="Daum C."/>
            <person name="Saski C.A."/>
            <person name="Payton A.C."/>
            <person name="Mcbreen J.C."/>
            <person name="Conrad R.E."/>
            <person name="Kollar L.M."/>
            <person name="Olsson S."/>
            <person name="Huttunen S."/>
            <person name="Landis J.B."/>
            <person name="Wickett N.J."/>
            <person name="Johnson M.G."/>
            <person name="Rensing S.A."/>
            <person name="Grimwood J."/>
            <person name="Schmutz J."/>
            <person name="Mcdaniel S.F."/>
        </authorList>
    </citation>
    <scope>NUCLEOTIDE SEQUENCE</scope>
    <source>
        <strain evidence="2">R40</strain>
    </source>
</reference>
<feature type="signal peptide" evidence="1">
    <location>
        <begin position="1"/>
        <end position="16"/>
    </location>
</feature>
<evidence type="ECO:0000313" key="3">
    <source>
        <dbReference type="Proteomes" id="UP000822688"/>
    </source>
</evidence>
<organism evidence="2 3">
    <name type="scientific">Ceratodon purpureus</name>
    <name type="common">Fire moss</name>
    <name type="synonym">Dicranum purpureum</name>
    <dbReference type="NCBI Taxonomy" id="3225"/>
    <lineage>
        <taxon>Eukaryota</taxon>
        <taxon>Viridiplantae</taxon>
        <taxon>Streptophyta</taxon>
        <taxon>Embryophyta</taxon>
        <taxon>Bryophyta</taxon>
        <taxon>Bryophytina</taxon>
        <taxon>Bryopsida</taxon>
        <taxon>Dicranidae</taxon>
        <taxon>Pseudoditrichales</taxon>
        <taxon>Ditrichaceae</taxon>
        <taxon>Ceratodon</taxon>
    </lineage>
</organism>
<keyword evidence="3" id="KW-1185">Reference proteome</keyword>
<name>A0A8T0J4B0_CERPU</name>
<keyword evidence="1" id="KW-0732">Signal</keyword>
<evidence type="ECO:0000313" key="2">
    <source>
        <dbReference type="EMBL" id="KAG0589603.1"/>
    </source>
</evidence>
<protein>
    <submittedName>
        <fullName evidence="2">Uncharacterized protein</fullName>
    </submittedName>
</protein>
<dbReference type="AlphaFoldDB" id="A0A8T0J4B0"/>
<sequence length="75" mass="8246">MLLSCACSLALFTVYRLKIVTVPCIMMFYTNSPFTMGDWDVQGRPSAGVLRGHKRGDVFKDVLKDVVTACGGKTK</sequence>
<proteinExistence type="predicted"/>
<gene>
    <name evidence="2" type="ORF">KC19_1G032900</name>
</gene>
<dbReference type="Proteomes" id="UP000822688">
    <property type="component" value="Chromosome 1"/>
</dbReference>
<evidence type="ECO:0000256" key="1">
    <source>
        <dbReference type="SAM" id="SignalP"/>
    </source>
</evidence>
<accession>A0A8T0J4B0</accession>
<feature type="chain" id="PRO_5035782610" evidence="1">
    <location>
        <begin position="17"/>
        <end position="75"/>
    </location>
</feature>
<comment type="caution">
    <text evidence="2">The sequence shown here is derived from an EMBL/GenBank/DDBJ whole genome shotgun (WGS) entry which is preliminary data.</text>
</comment>